<evidence type="ECO:0000313" key="2">
    <source>
        <dbReference type="EMBL" id="KAJ3979055.1"/>
    </source>
</evidence>
<dbReference type="EMBL" id="MU802520">
    <property type="protein sequence ID" value="KAJ3979055.1"/>
    <property type="molecule type" value="Genomic_DNA"/>
</dbReference>
<name>A0AA38PPT7_9AGAR</name>
<feature type="chain" id="PRO_5041323864" evidence="1">
    <location>
        <begin position="18"/>
        <end position="126"/>
    </location>
</feature>
<feature type="signal peptide" evidence="1">
    <location>
        <begin position="1"/>
        <end position="17"/>
    </location>
</feature>
<comment type="caution">
    <text evidence="2">The sequence shown here is derived from an EMBL/GenBank/DDBJ whole genome shotgun (WGS) entry which is preliminary data.</text>
</comment>
<dbReference type="Proteomes" id="UP001163850">
    <property type="component" value="Unassembled WGS sequence"/>
</dbReference>
<sequence length="126" mass="14372">MRVNPVYFLLGIASVYAVPLNDDCGLVILQVNAQLESRNLLDSTMHFQLRYTRAPKQIDIYFPTDAPEFRQPYKFSFSHIPMTERIKVTLERCIGGPAEPNLKNAFVNDPASWDGKFRVTQSLLGH</sequence>
<protein>
    <submittedName>
        <fullName evidence="2">Uncharacterized protein</fullName>
    </submittedName>
</protein>
<gene>
    <name evidence="2" type="ORF">F5890DRAFT_1478841</name>
</gene>
<keyword evidence="1" id="KW-0732">Signal</keyword>
<proteinExistence type="predicted"/>
<dbReference type="AlphaFoldDB" id="A0AA38PPT7"/>
<accession>A0AA38PPT7</accession>
<evidence type="ECO:0000313" key="3">
    <source>
        <dbReference type="Proteomes" id="UP001163850"/>
    </source>
</evidence>
<reference evidence="2" key="1">
    <citation type="submission" date="2022-08" db="EMBL/GenBank/DDBJ databases">
        <authorList>
            <consortium name="DOE Joint Genome Institute"/>
            <person name="Min B."/>
            <person name="Riley R."/>
            <person name="Sierra-Patev S."/>
            <person name="Naranjo-Ortiz M."/>
            <person name="Looney B."/>
            <person name="Konkel Z."/>
            <person name="Slot J.C."/>
            <person name="Sakamoto Y."/>
            <person name="Steenwyk J.L."/>
            <person name="Rokas A."/>
            <person name="Carro J."/>
            <person name="Camarero S."/>
            <person name="Ferreira P."/>
            <person name="Molpeceres G."/>
            <person name="Ruiz-Duenas F.J."/>
            <person name="Serrano A."/>
            <person name="Henrissat B."/>
            <person name="Drula E."/>
            <person name="Hughes K.W."/>
            <person name="Mata J.L."/>
            <person name="Ishikawa N.K."/>
            <person name="Vargas-Isla R."/>
            <person name="Ushijima S."/>
            <person name="Smith C.A."/>
            <person name="Ahrendt S."/>
            <person name="Andreopoulos W."/>
            <person name="He G."/>
            <person name="Labutti K."/>
            <person name="Lipzen A."/>
            <person name="Ng V."/>
            <person name="Sandor L."/>
            <person name="Barry K."/>
            <person name="Martinez A.T."/>
            <person name="Xiao Y."/>
            <person name="Gibbons J.G."/>
            <person name="Terashima K."/>
            <person name="Hibbett D.S."/>
            <person name="Grigoriev I.V."/>
        </authorList>
    </citation>
    <scope>NUCLEOTIDE SEQUENCE</scope>
    <source>
        <strain evidence="2">TFB7829</strain>
    </source>
</reference>
<organism evidence="2 3">
    <name type="scientific">Lentinula detonsa</name>
    <dbReference type="NCBI Taxonomy" id="2804962"/>
    <lineage>
        <taxon>Eukaryota</taxon>
        <taxon>Fungi</taxon>
        <taxon>Dikarya</taxon>
        <taxon>Basidiomycota</taxon>
        <taxon>Agaricomycotina</taxon>
        <taxon>Agaricomycetes</taxon>
        <taxon>Agaricomycetidae</taxon>
        <taxon>Agaricales</taxon>
        <taxon>Marasmiineae</taxon>
        <taxon>Omphalotaceae</taxon>
        <taxon>Lentinula</taxon>
    </lineage>
</organism>
<evidence type="ECO:0000256" key="1">
    <source>
        <dbReference type="SAM" id="SignalP"/>
    </source>
</evidence>